<evidence type="ECO:0000313" key="3">
    <source>
        <dbReference type="Proteomes" id="UP001465976"/>
    </source>
</evidence>
<feature type="coiled-coil region" evidence="1">
    <location>
        <begin position="53"/>
        <end position="80"/>
    </location>
</feature>
<evidence type="ECO:0000256" key="1">
    <source>
        <dbReference type="SAM" id="Coils"/>
    </source>
</evidence>
<sequence>MQANPLQPFYHEKTRCLRLQHLAERRWLLLRGCPESSLDEIIEARREFRAETLNRYENRLDEELEKRQRASKRVRRFERLLAEQPKTWIARNAQDRSDWARWKDTADAEQSAADAEVKWLSGVVNGLSPWEKPDLIIRKTRILRRTSEAVKEAVARMADSVATPV</sequence>
<name>A0ABR3EUF7_9AGAR</name>
<evidence type="ECO:0000313" key="2">
    <source>
        <dbReference type="EMBL" id="KAL0566540.1"/>
    </source>
</evidence>
<dbReference type="EMBL" id="JBAHYK010001866">
    <property type="protein sequence ID" value="KAL0566540.1"/>
    <property type="molecule type" value="Genomic_DNA"/>
</dbReference>
<protein>
    <submittedName>
        <fullName evidence="2">Uncharacterized protein</fullName>
    </submittedName>
</protein>
<reference evidence="2 3" key="1">
    <citation type="submission" date="2024-02" db="EMBL/GenBank/DDBJ databases">
        <title>A draft genome for the cacao thread blight pathogen Marasmius crinis-equi.</title>
        <authorList>
            <person name="Cohen S.P."/>
            <person name="Baruah I.K."/>
            <person name="Amoako-Attah I."/>
            <person name="Bukari Y."/>
            <person name="Meinhardt L.W."/>
            <person name="Bailey B.A."/>
        </authorList>
    </citation>
    <scope>NUCLEOTIDE SEQUENCE [LARGE SCALE GENOMIC DNA]</scope>
    <source>
        <strain evidence="2 3">GH-76</strain>
    </source>
</reference>
<organism evidence="2 3">
    <name type="scientific">Marasmius crinis-equi</name>
    <dbReference type="NCBI Taxonomy" id="585013"/>
    <lineage>
        <taxon>Eukaryota</taxon>
        <taxon>Fungi</taxon>
        <taxon>Dikarya</taxon>
        <taxon>Basidiomycota</taxon>
        <taxon>Agaricomycotina</taxon>
        <taxon>Agaricomycetes</taxon>
        <taxon>Agaricomycetidae</taxon>
        <taxon>Agaricales</taxon>
        <taxon>Marasmiineae</taxon>
        <taxon>Marasmiaceae</taxon>
        <taxon>Marasmius</taxon>
    </lineage>
</organism>
<proteinExistence type="predicted"/>
<gene>
    <name evidence="2" type="ORF">V5O48_015474</name>
</gene>
<keyword evidence="1" id="KW-0175">Coiled coil</keyword>
<keyword evidence="3" id="KW-1185">Reference proteome</keyword>
<accession>A0ABR3EUF7</accession>
<dbReference type="Proteomes" id="UP001465976">
    <property type="component" value="Unassembled WGS sequence"/>
</dbReference>
<comment type="caution">
    <text evidence="2">The sequence shown here is derived from an EMBL/GenBank/DDBJ whole genome shotgun (WGS) entry which is preliminary data.</text>
</comment>